<feature type="transmembrane region" description="Helical" evidence="1">
    <location>
        <begin position="77"/>
        <end position="99"/>
    </location>
</feature>
<gene>
    <name evidence="3" type="ORF">Pan97_03880</name>
</gene>
<accession>A0A518C2G1</accession>
<dbReference type="RefSeq" id="WP_144970232.1">
    <property type="nucleotide sequence ID" value="NZ_CP036289.1"/>
</dbReference>
<protein>
    <recommendedName>
        <fullName evidence="2">DUF4190 domain-containing protein</fullName>
    </recommendedName>
</protein>
<dbReference type="Pfam" id="PF13828">
    <property type="entry name" value="DUF4190"/>
    <property type="match status" value="1"/>
</dbReference>
<keyword evidence="1" id="KW-0472">Membrane</keyword>
<sequence>MTDTANHASGAGFSAENEDLLEYKELSRLAIGGMVLGVLSVLAIFTSVLWIVPVLAIILSLVAYYKIDRSEVLTGKGMALIGMGLAAIWLGIGVTQGGVRDRVMMTHSRELAKSWLELLLEKKTMEAHQLTLRPNARQSATTSLEGYYEKDDITKEDLLSFETHDAVKVIREWEGGPLEAKFDHDVSSSLYEGVNYGRHAFQIIDKESGKPLWEVEVLMKRERGYGEMQNEFFWIADSISLEKTYPDAR</sequence>
<keyword evidence="1" id="KW-1133">Transmembrane helix</keyword>
<evidence type="ECO:0000256" key="1">
    <source>
        <dbReference type="SAM" id="Phobius"/>
    </source>
</evidence>
<keyword evidence="4" id="KW-1185">Reference proteome</keyword>
<proteinExistence type="predicted"/>
<dbReference type="KEGG" id="bvo:Pan97_03880"/>
<name>A0A518C2G1_9BACT</name>
<feature type="domain" description="DUF4190" evidence="2">
    <location>
        <begin position="29"/>
        <end position="93"/>
    </location>
</feature>
<dbReference type="AlphaFoldDB" id="A0A518C2G1"/>
<dbReference type="InterPro" id="IPR025241">
    <property type="entry name" value="DUF4190"/>
</dbReference>
<evidence type="ECO:0000259" key="2">
    <source>
        <dbReference type="Pfam" id="PF13828"/>
    </source>
</evidence>
<dbReference type="Proteomes" id="UP000318626">
    <property type="component" value="Chromosome"/>
</dbReference>
<organism evidence="3 4">
    <name type="scientific">Bremerella volcania</name>
    <dbReference type="NCBI Taxonomy" id="2527984"/>
    <lineage>
        <taxon>Bacteria</taxon>
        <taxon>Pseudomonadati</taxon>
        <taxon>Planctomycetota</taxon>
        <taxon>Planctomycetia</taxon>
        <taxon>Pirellulales</taxon>
        <taxon>Pirellulaceae</taxon>
        <taxon>Bremerella</taxon>
    </lineage>
</organism>
<keyword evidence="1" id="KW-0812">Transmembrane</keyword>
<evidence type="ECO:0000313" key="3">
    <source>
        <dbReference type="EMBL" id="QDU73417.1"/>
    </source>
</evidence>
<dbReference type="OrthoDB" id="270255at2"/>
<reference evidence="4" key="1">
    <citation type="submission" date="2019-02" db="EMBL/GenBank/DDBJ databases">
        <title>Deep-cultivation of Planctomycetes and their phenomic and genomic characterization uncovers novel biology.</title>
        <authorList>
            <person name="Wiegand S."/>
            <person name="Jogler M."/>
            <person name="Boedeker C."/>
            <person name="Pinto D."/>
            <person name="Vollmers J."/>
            <person name="Rivas-Marin E."/>
            <person name="Kohn T."/>
            <person name="Peeters S.H."/>
            <person name="Heuer A."/>
            <person name="Rast P."/>
            <person name="Oberbeckmann S."/>
            <person name="Bunk B."/>
            <person name="Jeske O."/>
            <person name="Meyerdierks A."/>
            <person name="Storesund J.E."/>
            <person name="Kallscheuer N."/>
            <person name="Luecker S."/>
            <person name="Lage O.M."/>
            <person name="Pohl T."/>
            <person name="Merkel B.J."/>
            <person name="Hornburger P."/>
            <person name="Mueller R.-W."/>
            <person name="Bruemmer F."/>
            <person name="Labrenz M."/>
            <person name="Spormann A.M."/>
            <person name="Op den Camp H."/>
            <person name="Overmann J."/>
            <person name="Amann R."/>
            <person name="Jetten M.S.M."/>
            <person name="Mascher T."/>
            <person name="Medema M.H."/>
            <person name="Devos D.P."/>
            <person name="Kaster A.-K."/>
            <person name="Ovreas L."/>
            <person name="Rohde M."/>
            <person name="Galperin M.Y."/>
            <person name="Jogler C."/>
        </authorList>
    </citation>
    <scope>NUCLEOTIDE SEQUENCE [LARGE SCALE GENOMIC DNA]</scope>
    <source>
        <strain evidence="4">Pan97</strain>
    </source>
</reference>
<feature type="transmembrane region" description="Helical" evidence="1">
    <location>
        <begin position="34"/>
        <end position="65"/>
    </location>
</feature>
<evidence type="ECO:0000313" key="4">
    <source>
        <dbReference type="Proteomes" id="UP000318626"/>
    </source>
</evidence>
<dbReference type="EMBL" id="CP036289">
    <property type="protein sequence ID" value="QDU73417.1"/>
    <property type="molecule type" value="Genomic_DNA"/>
</dbReference>